<dbReference type="InterPro" id="IPR001905">
    <property type="entry name" value="Ammonium_transpt"/>
</dbReference>
<dbReference type="AlphaFoldDB" id="A0A7R8ZK28"/>
<dbReference type="InterPro" id="IPR029020">
    <property type="entry name" value="Ammonium/urea_transptr"/>
</dbReference>
<dbReference type="PANTHER" id="PTHR11730:SF6">
    <property type="entry name" value="AMMONIUM TRANSPORTER"/>
    <property type="match status" value="1"/>
</dbReference>
<dbReference type="EMBL" id="OB660046">
    <property type="protein sequence ID" value="CAD7222327.1"/>
    <property type="molecule type" value="Genomic_DNA"/>
</dbReference>
<keyword evidence="3 8" id="KW-0813">Transport</keyword>
<dbReference type="InterPro" id="IPR024041">
    <property type="entry name" value="NH4_transpt_AmtB-like_dom"/>
</dbReference>
<dbReference type="PANTHER" id="PTHR11730">
    <property type="entry name" value="AMMONIUM TRANSPORTER"/>
    <property type="match status" value="1"/>
</dbReference>
<dbReference type="OrthoDB" id="534912at2759"/>
<comment type="subcellular location">
    <subcellularLocation>
        <location evidence="8">Cell membrane</location>
        <topology evidence="8">Multi-pass membrane protein</topology>
    </subcellularLocation>
    <subcellularLocation>
        <location evidence="1">Membrane</location>
        <topology evidence="1">Multi-pass membrane protein</topology>
    </subcellularLocation>
</comment>
<feature type="transmembrane region" description="Helical" evidence="8">
    <location>
        <begin position="200"/>
        <end position="218"/>
    </location>
</feature>
<evidence type="ECO:0000256" key="2">
    <source>
        <dbReference type="ARBA" id="ARBA00005887"/>
    </source>
</evidence>
<dbReference type="GO" id="GO:0097272">
    <property type="term" value="P:ammonium homeostasis"/>
    <property type="evidence" value="ECO:0007669"/>
    <property type="project" value="TreeGrafter"/>
</dbReference>
<feature type="transmembrane region" description="Helical" evidence="8">
    <location>
        <begin position="443"/>
        <end position="469"/>
    </location>
</feature>
<name>A0A7R8ZK28_9CRUS</name>
<comment type="similarity">
    <text evidence="2 8">Belongs to the ammonia transporter channel (TC 1.A.11.2) family.</text>
</comment>
<protein>
    <recommendedName>
        <fullName evidence="8">Ammonium transporter</fullName>
    </recommendedName>
</protein>
<evidence type="ECO:0000256" key="1">
    <source>
        <dbReference type="ARBA" id="ARBA00004141"/>
    </source>
</evidence>
<feature type="transmembrane region" description="Helical" evidence="8">
    <location>
        <begin position="347"/>
        <end position="367"/>
    </location>
</feature>
<organism evidence="9">
    <name type="scientific">Cyprideis torosa</name>
    <dbReference type="NCBI Taxonomy" id="163714"/>
    <lineage>
        <taxon>Eukaryota</taxon>
        <taxon>Metazoa</taxon>
        <taxon>Ecdysozoa</taxon>
        <taxon>Arthropoda</taxon>
        <taxon>Crustacea</taxon>
        <taxon>Oligostraca</taxon>
        <taxon>Ostracoda</taxon>
        <taxon>Podocopa</taxon>
        <taxon>Podocopida</taxon>
        <taxon>Cytherocopina</taxon>
        <taxon>Cytheroidea</taxon>
        <taxon>Cytherideidae</taxon>
        <taxon>Cyprideis</taxon>
    </lineage>
</organism>
<feature type="transmembrane region" description="Helical" evidence="8">
    <location>
        <begin position="313"/>
        <end position="335"/>
    </location>
</feature>
<dbReference type="Gene3D" id="1.10.3430.10">
    <property type="entry name" value="Ammonium transporter AmtB like domains"/>
    <property type="match status" value="1"/>
</dbReference>
<gene>
    <name evidence="9" type="ORF">CTOB1V02_LOCUS338</name>
</gene>
<dbReference type="Pfam" id="PF00909">
    <property type="entry name" value="Ammonium_transp"/>
    <property type="match status" value="1"/>
</dbReference>
<dbReference type="GO" id="GO:0008519">
    <property type="term" value="F:ammonium channel activity"/>
    <property type="evidence" value="ECO:0007669"/>
    <property type="project" value="InterPro"/>
</dbReference>
<sequence length="618" mass="66787">MVLGIGNVTEQFIQTAAAALANATLQALTGEGITEAYSFDDHDHGAHKADPTEGYKADPTEGHDSSHDDRHFASWDNSTVLAHELRHLEESMDEFFVVVMSIIIFFMQAGFAFMEAGAVRSKNTVNILIKNLLDALIGGLAYWLIGFPLAFGKGNAFMGWTYWASYGLPDSKLGHWFFDFVHAATASTLVSGSMAERCNFYAYLAYSFLITGVIYPIASHWTWAKEGWLKVSAYQDYAGGGVVHMTGGVCALVGAWLMGPRVGRFHKKTGEPHDIRGHSVPLAALGGFILMFGFMAFSAGFQGHISQPGDGIIISRAIMNSLIGACGGGVGALIIHRAGTFGPTHCWSFLMTLNGALAGMVGVCAGADVLYPWAALVTGIGGGFIYLCLHFLVLKLKIDDPLDAVAVHFGGGFWGLIAVALFQRDGIILSGTKEAANVLLWNFIGALAIGTWSGGLCLIMFAIFKYFGVLRVPLDMERRGMDLLKHNEPAYPTTAWEEAETGPMGTTAMASQLMNMMGNSSRKEGEDVWVLPRTPSLHGPPPNALRLSPMLLRRQVNVSSERIRQDSIDRATFTEEIVAETALGTENKGFVIEDEKGLFSSKFSPSPPPSSTLHPVRS</sequence>
<dbReference type="PROSITE" id="PS01219">
    <property type="entry name" value="AMMONIUM_TRANSP"/>
    <property type="match status" value="1"/>
</dbReference>
<keyword evidence="6 8" id="KW-0472">Membrane</keyword>
<keyword evidence="4 8" id="KW-0812">Transmembrane</keyword>
<feature type="transmembrane region" description="Helical" evidence="8">
    <location>
        <begin position="373"/>
        <end position="393"/>
    </location>
</feature>
<evidence type="ECO:0000256" key="6">
    <source>
        <dbReference type="ARBA" id="ARBA00023136"/>
    </source>
</evidence>
<reference evidence="9" key="1">
    <citation type="submission" date="2020-11" db="EMBL/GenBank/DDBJ databases">
        <authorList>
            <person name="Tran Van P."/>
        </authorList>
    </citation>
    <scope>NUCLEOTIDE SEQUENCE</scope>
</reference>
<dbReference type="SUPFAM" id="SSF111352">
    <property type="entry name" value="Ammonium transporter"/>
    <property type="match status" value="1"/>
</dbReference>
<dbReference type="InterPro" id="IPR018047">
    <property type="entry name" value="Ammonium_transpt_CS"/>
</dbReference>
<feature type="transmembrane region" description="Helical" evidence="8">
    <location>
        <begin position="280"/>
        <end position="301"/>
    </location>
</feature>
<feature type="transmembrane region" description="Helical" evidence="8">
    <location>
        <begin position="135"/>
        <end position="153"/>
    </location>
</feature>
<evidence type="ECO:0000313" key="9">
    <source>
        <dbReference type="EMBL" id="CAD7222327.1"/>
    </source>
</evidence>
<evidence type="ECO:0000256" key="8">
    <source>
        <dbReference type="RuleBase" id="RU362002"/>
    </source>
</evidence>
<evidence type="ECO:0000256" key="3">
    <source>
        <dbReference type="ARBA" id="ARBA00022448"/>
    </source>
</evidence>
<keyword evidence="5 8" id="KW-1133">Transmembrane helix</keyword>
<proteinExistence type="inferred from homology"/>
<feature type="transmembrane region" description="Helical" evidence="8">
    <location>
        <begin position="238"/>
        <end position="259"/>
    </location>
</feature>
<dbReference type="GO" id="GO:0005886">
    <property type="term" value="C:plasma membrane"/>
    <property type="evidence" value="ECO:0007669"/>
    <property type="project" value="UniProtKB-SubCell"/>
</dbReference>
<evidence type="ECO:0000256" key="7">
    <source>
        <dbReference type="ARBA" id="ARBA00023177"/>
    </source>
</evidence>
<feature type="transmembrane region" description="Helical" evidence="8">
    <location>
        <begin position="173"/>
        <end position="193"/>
    </location>
</feature>
<dbReference type="NCBIfam" id="TIGR00836">
    <property type="entry name" value="amt"/>
    <property type="match status" value="1"/>
</dbReference>
<evidence type="ECO:0000256" key="4">
    <source>
        <dbReference type="ARBA" id="ARBA00022692"/>
    </source>
</evidence>
<feature type="transmembrane region" description="Helical" evidence="8">
    <location>
        <begin position="405"/>
        <end position="423"/>
    </location>
</feature>
<feature type="transmembrane region" description="Helical" evidence="8">
    <location>
        <begin position="95"/>
        <end position="114"/>
    </location>
</feature>
<accession>A0A7R8ZK28</accession>
<dbReference type="FunFam" id="1.10.3430.10:FF:000010">
    <property type="entry name" value="Ammonium transporter"/>
    <property type="match status" value="1"/>
</dbReference>
<keyword evidence="7 8" id="KW-0924">Ammonia transport</keyword>
<evidence type="ECO:0000256" key="5">
    <source>
        <dbReference type="ARBA" id="ARBA00022989"/>
    </source>
</evidence>